<feature type="binding site" evidence="3">
    <location>
        <position position="129"/>
    </location>
    <ligand>
        <name>a divalent metal cation</name>
        <dbReference type="ChEBI" id="CHEBI:60240"/>
    </ligand>
</feature>
<gene>
    <name evidence="4" type="ORF">JC965_16115</name>
</gene>
<evidence type="ECO:0000313" key="4">
    <source>
        <dbReference type="EMBL" id="QQA59764.1"/>
    </source>
</evidence>
<comment type="similarity">
    <text evidence="1">Belongs to the DinB family.</text>
</comment>
<sequence>MPNSTLLSLFRYKAWADGELLDALATLDAAQYGEAHHTALRIFNHIHVVDAIFKGNLLGEPHGFSATNTPETPTLAALRSAIGKLDAWYLDYVASLSQADGEAVLSFNFVDGDKGQMNRAEMLLHLVTHGGYHRGAIGRLLVQCGITPPRDTLTTFLHRSEPERRGG</sequence>
<dbReference type="RefSeq" id="WP_198497324.1">
    <property type="nucleotide sequence ID" value="NZ_BPNA01000072.1"/>
</dbReference>
<dbReference type="InterPro" id="IPR034660">
    <property type="entry name" value="DinB/YfiT-like"/>
</dbReference>
<name>A0A7T3X059_AERCA</name>
<evidence type="ECO:0000256" key="3">
    <source>
        <dbReference type="PIRSR" id="PIRSR607837-1"/>
    </source>
</evidence>
<organism evidence="4">
    <name type="scientific">Aeromonas caviae</name>
    <name type="common">Aeromonas punctata</name>
    <dbReference type="NCBI Taxonomy" id="648"/>
    <lineage>
        <taxon>Bacteria</taxon>
        <taxon>Pseudomonadati</taxon>
        <taxon>Pseudomonadota</taxon>
        <taxon>Gammaproteobacteria</taxon>
        <taxon>Aeromonadales</taxon>
        <taxon>Aeromonadaceae</taxon>
        <taxon>Aeromonas</taxon>
    </lineage>
</organism>
<dbReference type="Pfam" id="PF05163">
    <property type="entry name" value="DinB"/>
    <property type="match status" value="1"/>
</dbReference>
<evidence type="ECO:0000256" key="1">
    <source>
        <dbReference type="ARBA" id="ARBA00008635"/>
    </source>
</evidence>
<feature type="binding site" evidence="3">
    <location>
        <position position="133"/>
    </location>
    <ligand>
        <name>a divalent metal cation</name>
        <dbReference type="ChEBI" id="CHEBI:60240"/>
    </ligand>
</feature>
<dbReference type="EMBL" id="CP065937">
    <property type="protein sequence ID" value="QQA59764.1"/>
    <property type="molecule type" value="Genomic_DNA"/>
</dbReference>
<evidence type="ECO:0000256" key="2">
    <source>
        <dbReference type="ARBA" id="ARBA00022723"/>
    </source>
</evidence>
<dbReference type="InterPro" id="IPR007837">
    <property type="entry name" value="DinB"/>
</dbReference>
<dbReference type="AlphaFoldDB" id="A0A7T3X059"/>
<dbReference type="Gene3D" id="1.20.120.450">
    <property type="entry name" value="dinb family like domain"/>
    <property type="match status" value="1"/>
</dbReference>
<dbReference type="SUPFAM" id="SSF109854">
    <property type="entry name" value="DinB/YfiT-like putative metalloenzymes"/>
    <property type="match status" value="1"/>
</dbReference>
<proteinExistence type="inferred from homology"/>
<dbReference type="PANTHER" id="PTHR37302:SF1">
    <property type="entry name" value="PROTEIN DINB"/>
    <property type="match status" value="1"/>
</dbReference>
<protein>
    <submittedName>
        <fullName evidence="4">DinB family protein</fullName>
    </submittedName>
</protein>
<keyword evidence="2 3" id="KW-0479">Metal-binding</keyword>
<dbReference type="GO" id="GO:0046872">
    <property type="term" value="F:metal ion binding"/>
    <property type="evidence" value="ECO:0007669"/>
    <property type="project" value="UniProtKB-KW"/>
</dbReference>
<dbReference type="PANTHER" id="PTHR37302">
    <property type="entry name" value="SLR1116 PROTEIN"/>
    <property type="match status" value="1"/>
</dbReference>
<reference evidence="4" key="1">
    <citation type="submission" date="2020-12" db="EMBL/GenBank/DDBJ databases">
        <title>GES Beta-lactamases isolated from hospital effluents in Brazil.</title>
        <authorList>
            <person name="Conte D."/>
            <person name="Mesa D."/>
            <person name="Palmeiro J.K."/>
            <person name="Dalla-Costa L.M."/>
        </authorList>
    </citation>
    <scope>NUCLEOTIDE SEQUENCE [LARGE SCALE GENOMIC DNA]</scope>
    <source>
        <strain evidence="4">Aero21</strain>
    </source>
</reference>
<accession>A0A7T3X059</accession>
<feature type="binding site" evidence="3">
    <location>
        <position position="45"/>
    </location>
    <ligand>
        <name>a divalent metal cation</name>
        <dbReference type="ChEBI" id="CHEBI:60240"/>
    </ligand>
</feature>